<dbReference type="Pfam" id="PF13651">
    <property type="entry name" value="EcoRI_methylase"/>
    <property type="match status" value="1"/>
</dbReference>
<dbReference type="RefSeq" id="WP_159140627.1">
    <property type="nucleotide sequence ID" value="NZ_CP047129.1"/>
</dbReference>
<dbReference type="Proteomes" id="UP000464884">
    <property type="component" value="Chromosome"/>
</dbReference>
<dbReference type="EMBL" id="CP047129">
    <property type="protein sequence ID" value="QHB62728.1"/>
    <property type="molecule type" value="Genomic_DNA"/>
</dbReference>
<sequence length="45" mass="5186">MGNANLTSDKRAKNDEFYTRTSDIENELRHYVGHFESNLRKGAQA</sequence>
<reference evidence="1 2" key="1">
    <citation type="submission" date="2019-12" db="EMBL/GenBank/DDBJ databases">
        <title>Draft Genome Sequence of Bifidobacterium adolescentis ZJ2.</title>
        <authorList>
            <person name="Jin Z."/>
        </authorList>
    </citation>
    <scope>NUCLEOTIDE SEQUENCE [LARGE SCALE GENOMIC DNA]</scope>
    <source>
        <strain evidence="1 2">ZJ2</strain>
    </source>
</reference>
<dbReference type="InterPro" id="IPR025247">
    <property type="entry name" value="EcoRI-like_methylase"/>
</dbReference>
<protein>
    <submittedName>
        <fullName evidence="1">Uncharacterized protein</fullName>
    </submittedName>
</protein>
<organism evidence="1 2">
    <name type="scientific">Bifidobacterium adolescentis</name>
    <dbReference type="NCBI Taxonomy" id="1680"/>
    <lineage>
        <taxon>Bacteria</taxon>
        <taxon>Bacillati</taxon>
        <taxon>Actinomycetota</taxon>
        <taxon>Actinomycetes</taxon>
        <taxon>Bifidobacteriales</taxon>
        <taxon>Bifidobacteriaceae</taxon>
        <taxon>Bifidobacterium</taxon>
    </lineage>
</organism>
<proteinExistence type="predicted"/>
<evidence type="ECO:0000313" key="1">
    <source>
        <dbReference type="EMBL" id="QHB62728.1"/>
    </source>
</evidence>
<accession>A0A6I6QZG9</accession>
<name>A0A6I6QZG9_BIFAD</name>
<gene>
    <name evidence="1" type="ORF">F3K97_05230</name>
</gene>
<evidence type="ECO:0000313" key="2">
    <source>
        <dbReference type="Proteomes" id="UP000464884"/>
    </source>
</evidence>
<dbReference type="AlphaFoldDB" id="A0A6I6QZG9"/>